<name>A0A849BYK7_9NOCA</name>
<accession>A0A849BYK7</accession>
<dbReference type="AlphaFoldDB" id="A0A849BYK7"/>
<gene>
    <name evidence="3" type="ORF">HLB23_05600</name>
</gene>
<dbReference type="Gene3D" id="1.20.58.220">
    <property type="entry name" value="Phosphate transport system protein phou homolog 2, domain 2"/>
    <property type="match status" value="1"/>
</dbReference>
<feature type="domain" description="PhoU" evidence="2">
    <location>
        <begin position="16"/>
        <end position="103"/>
    </location>
</feature>
<dbReference type="Proteomes" id="UP000586827">
    <property type="component" value="Unassembled WGS sequence"/>
</dbReference>
<reference evidence="3 4" key="1">
    <citation type="submission" date="2020-05" db="EMBL/GenBank/DDBJ databases">
        <title>MicrobeNet Type strains.</title>
        <authorList>
            <person name="Nicholson A.C."/>
        </authorList>
    </citation>
    <scope>NUCLEOTIDE SEQUENCE [LARGE SCALE GENOMIC DNA]</scope>
    <source>
        <strain evidence="3 4">JCM 3224</strain>
    </source>
</reference>
<dbReference type="PANTHER" id="PTHR42930:SF3">
    <property type="entry name" value="PHOSPHATE-SPECIFIC TRANSPORT SYSTEM ACCESSORY PROTEIN PHOU"/>
    <property type="match status" value="1"/>
</dbReference>
<keyword evidence="1" id="KW-0813">Transport</keyword>
<dbReference type="GO" id="GO:0006817">
    <property type="term" value="P:phosphate ion transport"/>
    <property type="evidence" value="ECO:0007669"/>
    <property type="project" value="UniProtKB-KW"/>
</dbReference>
<keyword evidence="1" id="KW-0592">Phosphate transport</keyword>
<dbReference type="GO" id="GO:0030643">
    <property type="term" value="P:intracellular phosphate ion homeostasis"/>
    <property type="evidence" value="ECO:0007669"/>
    <property type="project" value="InterPro"/>
</dbReference>
<dbReference type="InterPro" id="IPR026022">
    <property type="entry name" value="PhoU_dom"/>
</dbReference>
<dbReference type="SUPFAM" id="SSF109755">
    <property type="entry name" value="PhoU-like"/>
    <property type="match status" value="1"/>
</dbReference>
<organism evidence="3 4">
    <name type="scientific">Nocardia uniformis</name>
    <dbReference type="NCBI Taxonomy" id="53432"/>
    <lineage>
        <taxon>Bacteria</taxon>
        <taxon>Bacillati</taxon>
        <taxon>Actinomycetota</taxon>
        <taxon>Actinomycetes</taxon>
        <taxon>Mycobacteriales</taxon>
        <taxon>Nocardiaceae</taxon>
        <taxon>Nocardia</taxon>
    </lineage>
</organism>
<evidence type="ECO:0000256" key="1">
    <source>
        <dbReference type="ARBA" id="ARBA00022592"/>
    </source>
</evidence>
<dbReference type="InterPro" id="IPR028366">
    <property type="entry name" value="PhoU"/>
</dbReference>
<dbReference type="RefSeq" id="WP_067526161.1">
    <property type="nucleotide sequence ID" value="NZ_JABELX010000001.1"/>
</dbReference>
<dbReference type="EMBL" id="JABELX010000001">
    <property type="protein sequence ID" value="NNH69350.1"/>
    <property type="molecule type" value="Genomic_DNA"/>
</dbReference>
<protein>
    <submittedName>
        <fullName evidence="3">Phosphate uptake regulator, PhoU</fullName>
    </submittedName>
</protein>
<dbReference type="GO" id="GO:0045936">
    <property type="term" value="P:negative regulation of phosphate metabolic process"/>
    <property type="evidence" value="ECO:0007669"/>
    <property type="project" value="InterPro"/>
</dbReference>
<evidence type="ECO:0000313" key="4">
    <source>
        <dbReference type="Proteomes" id="UP000586827"/>
    </source>
</evidence>
<comment type="caution">
    <text evidence="3">The sequence shown here is derived from an EMBL/GenBank/DDBJ whole genome shotgun (WGS) entry which is preliminary data.</text>
</comment>
<sequence>MRTKFSYELTTLSDELAQMARLAHEATERATVALTDTDLAAAFEVFALEERLQAKHANCEDRSVILLALEAPVARDLRHVVTATGLADDLFGIGVALSRVADAVVRRHPQPVAPPHIIPLLSGMASATVELATAAAAAITSQPPSPDLAPTPRDRTVEHLHRQLLRVIADTSWDYGSAMAVDLALLAQQYERCAAHCGRIGRLIRFLHTGIPLSAQVDH</sequence>
<evidence type="ECO:0000313" key="3">
    <source>
        <dbReference type="EMBL" id="NNH69350.1"/>
    </source>
</evidence>
<dbReference type="PANTHER" id="PTHR42930">
    <property type="entry name" value="PHOSPHATE-SPECIFIC TRANSPORT SYSTEM ACCESSORY PROTEIN PHOU"/>
    <property type="match status" value="1"/>
</dbReference>
<dbReference type="InterPro" id="IPR038078">
    <property type="entry name" value="PhoU-like_sf"/>
</dbReference>
<evidence type="ECO:0000259" key="2">
    <source>
        <dbReference type="Pfam" id="PF01895"/>
    </source>
</evidence>
<dbReference type="Pfam" id="PF01895">
    <property type="entry name" value="PhoU"/>
    <property type="match status" value="1"/>
</dbReference>
<keyword evidence="4" id="KW-1185">Reference proteome</keyword>
<proteinExistence type="predicted"/>